<protein>
    <submittedName>
        <fullName evidence="2">Uncharacterized protein</fullName>
    </submittedName>
</protein>
<feature type="transmembrane region" description="Helical" evidence="1">
    <location>
        <begin position="21"/>
        <end position="43"/>
    </location>
</feature>
<dbReference type="RefSeq" id="WP_016340939.1">
    <property type="nucleotide sequence ID" value="NC_021284.1"/>
</dbReference>
<evidence type="ECO:0000256" key="1">
    <source>
        <dbReference type="SAM" id="Phobius"/>
    </source>
</evidence>
<feature type="transmembrane region" description="Helical" evidence="1">
    <location>
        <begin position="107"/>
        <end position="133"/>
    </location>
</feature>
<dbReference type="KEGG" id="ssyr:SSYRP_v1c07060"/>
<accession>R4UM36</accession>
<sequence length="508" mass="59014">MNNILTLSKLKIKLFFKKISNLVLISMLLILFIILNGLGSVLIKGTIDFGLIYINILIALNSLIFATFIVFLSVKTFNSEIRDGISSIELRYGCKTRELFLSRLISSLLLILIFFTVSVIINIIFIASTSGFINIFAYRLYISALGWYAISSFIIFAITLLITLFLNEILSGILSIIFFVLLILSSAMGPMFFKDLGVKDSKLNYPKIIYKNIRDSDFLNTLKSLDQEFLDWIAFKNKVEYNSDINNISNDINKLTLGPSIWTNKIELGKEYPTLVQFYDYFDNYFNNPKNNHFSYDDIVDFNTKMYTLEPLEQLFKNILLNVDTKYQKLIKMMYQQNANIAVLTELSLDYQWSFDVPQNIKSVAQQYNISADKILFFKTFNYSLKRIKSSIFRDGIIGKLDYKDIPDLQKKNLMLNPILQIAAMFQSINYRDFYLDNAIAASGIIFSNTINYNILEYPLNNNTNFETNIVNYKRNFHVEVLYVIYFLLNSALIWILYLQFKKKVYIS</sequence>
<feature type="transmembrane region" description="Helical" evidence="1">
    <location>
        <begin position="173"/>
        <end position="193"/>
    </location>
</feature>
<name>R4UM36_9MOLU</name>
<feature type="transmembrane region" description="Helical" evidence="1">
    <location>
        <begin position="49"/>
        <end position="72"/>
    </location>
</feature>
<dbReference type="HOGENOM" id="CLU_536262_0_0_14"/>
<dbReference type="STRING" id="1276229.SSYRP_v1c07060"/>
<proteinExistence type="predicted"/>
<feature type="transmembrane region" description="Helical" evidence="1">
    <location>
        <begin position="145"/>
        <end position="166"/>
    </location>
</feature>
<keyword evidence="1" id="KW-0472">Membrane</keyword>
<keyword evidence="3" id="KW-1185">Reference proteome</keyword>
<dbReference type="EMBL" id="CP005078">
    <property type="protein sequence ID" value="AGM26296.1"/>
    <property type="molecule type" value="Genomic_DNA"/>
</dbReference>
<dbReference type="PATRIC" id="fig|1276229.3.peg.701"/>
<dbReference type="OrthoDB" id="9818859at2"/>
<evidence type="ECO:0000313" key="2">
    <source>
        <dbReference type="EMBL" id="AGM26296.1"/>
    </source>
</evidence>
<reference evidence="2 3" key="1">
    <citation type="journal article" date="2013" name="Genome Biol. Evol.">
        <title>Complete genomes of two dipteran-associated spiroplasmas provided insights into the origin, dynamics, and impacts of viral invasion in spiroplasma.</title>
        <authorList>
            <person name="Ku C."/>
            <person name="Lo W.S."/>
            <person name="Chen L.L."/>
            <person name="Kuo C.H."/>
        </authorList>
    </citation>
    <scope>NUCLEOTIDE SEQUENCE [LARGE SCALE GENOMIC DNA]</scope>
    <source>
        <strain evidence="2">EA-1</strain>
    </source>
</reference>
<feature type="transmembrane region" description="Helical" evidence="1">
    <location>
        <begin position="481"/>
        <end position="501"/>
    </location>
</feature>
<organism evidence="2 3">
    <name type="scientific">Spiroplasma syrphidicola EA-1</name>
    <dbReference type="NCBI Taxonomy" id="1276229"/>
    <lineage>
        <taxon>Bacteria</taxon>
        <taxon>Bacillati</taxon>
        <taxon>Mycoplasmatota</taxon>
        <taxon>Mollicutes</taxon>
        <taxon>Entomoplasmatales</taxon>
        <taxon>Spiroplasmataceae</taxon>
        <taxon>Spiroplasma</taxon>
    </lineage>
</organism>
<gene>
    <name evidence="2" type="ORF">SSYRP_v1c07060</name>
</gene>
<dbReference type="AlphaFoldDB" id="R4UM36"/>
<keyword evidence="1" id="KW-1133">Transmembrane helix</keyword>
<keyword evidence="1" id="KW-0812">Transmembrane</keyword>
<dbReference type="Proteomes" id="UP000013963">
    <property type="component" value="Chromosome"/>
</dbReference>
<evidence type="ECO:0000313" key="3">
    <source>
        <dbReference type="Proteomes" id="UP000013963"/>
    </source>
</evidence>